<dbReference type="InterPro" id="IPR001455">
    <property type="entry name" value="TusA-like"/>
</dbReference>
<gene>
    <name evidence="2" type="ORF">H9894_10415</name>
</gene>
<reference evidence="2" key="2">
    <citation type="submission" date="2021-04" db="EMBL/GenBank/DDBJ databases">
        <authorList>
            <person name="Gilroy R."/>
        </authorList>
    </citation>
    <scope>NUCLEOTIDE SEQUENCE</scope>
    <source>
        <strain evidence="2">ChiHecec2B26-446</strain>
    </source>
</reference>
<sequence>MRTIDCRGLSCPQPVVLFTQAHKENSTDPMDVLVDNMASVENVSRAARKKGWQVTAVDAADMGPDVVRLELRR</sequence>
<evidence type="ECO:0000313" key="2">
    <source>
        <dbReference type="EMBL" id="HIW01580.1"/>
    </source>
</evidence>
<name>A0A9D1TQB9_9BACT</name>
<evidence type="ECO:0000313" key="3">
    <source>
        <dbReference type="Proteomes" id="UP000886752"/>
    </source>
</evidence>
<feature type="domain" description="UPF0033" evidence="1">
    <location>
        <begin position="2"/>
        <end position="68"/>
    </location>
</feature>
<reference evidence="2" key="1">
    <citation type="journal article" date="2021" name="PeerJ">
        <title>Extensive microbial diversity within the chicken gut microbiome revealed by metagenomics and culture.</title>
        <authorList>
            <person name="Gilroy R."/>
            <person name="Ravi A."/>
            <person name="Getino M."/>
            <person name="Pursley I."/>
            <person name="Horton D.L."/>
            <person name="Alikhan N.F."/>
            <person name="Baker D."/>
            <person name="Gharbi K."/>
            <person name="Hall N."/>
            <person name="Watson M."/>
            <person name="Adriaenssens E.M."/>
            <person name="Foster-Nyarko E."/>
            <person name="Jarju S."/>
            <person name="Secka A."/>
            <person name="Antonio M."/>
            <person name="Oren A."/>
            <person name="Chaudhuri R.R."/>
            <person name="La Ragione R."/>
            <person name="Hildebrand F."/>
            <person name="Pallen M.J."/>
        </authorList>
    </citation>
    <scope>NUCLEOTIDE SEQUENCE</scope>
    <source>
        <strain evidence="2">ChiHecec2B26-446</strain>
    </source>
</reference>
<dbReference type="Pfam" id="PF01206">
    <property type="entry name" value="TusA"/>
    <property type="match status" value="1"/>
</dbReference>
<dbReference type="InterPro" id="IPR036868">
    <property type="entry name" value="TusA-like_sf"/>
</dbReference>
<proteinExistence type="predicted"/>
<dbReference type="EMBL" id="DXHV01000083">
    <property type="protein sequence ID" value="HIW01580.1"/>
    <property type="molecule type" value="Genomic_DNA"/>
</dbReference>
<dbReference type="AlphaFoldDB" id="A0A9D1TQB9"/>
<dbReference type="Proteomes" id="UP000886752">
    <property type="component" value="Unassembled WGS sequence"/>
</dbReference>
<comment type="caution">
    <text evidence="2">The sequence shown here is derived from an EMBL/GenBank/DDBJ whole genome shotgun (WGS) entry which is preliminary data.</text>
</comment>
<dbReference type="SUPFAM" id="SSF64307">
    <property type="entry name" value="SirA-like"/>
    <property type="match status" value="1"/>
</dbReference>
<protein>
    <submittedName>
        <fullName evidence="2">Sulfurtransferase TusA family protein</fullName>
    </submittedName>
</protein>
<organism evidence="2 3">
    <name type="scientific">Candidatus Desulfovibrio intestinipullorum</name>
    <dbReference type="NCBI Taxonomy" id="2838536"/>
    <lineage>
        <taxon>Bacteria</taxon>
        <taxon>Pseudomonadati</taxon>
        <taxon>Thermodesulfobacteriota</taxon>
        <taxon>Desulfovibrionia</taxon>
        <taxon>Desulfovibrionales</taxon>
        <taxon>Desulfovibrionaceae</taxon>
        <taxon>Desulfovibrio</taxon>
    </lineage>
</organism>
<dbReference type="Gene3D" id="3.30.110.40">
    <property type="entry name" value="TusA-like domain"/>
    <property type="match status" value="1"/>
</dbReference>
<evidence type="ECO:0000259" key="1">
    <source>
        <dbReference type="Pfam" id="PF01206"/>
    </source>
</evidence>
<accession>A0A9D1TQB9</accession>